<evidence type="ECO:0000256" key="1">
    <source>
        <dbReference type="SAM" id="Phobius"/>
    </source>
</evidence>
<accession>A0A426QEB1</accession>
<dbReference type="AlphaFoldDB" id="A0A426QEB1"/>
<evidence type="ECO:0000313" key="3">
    <source>
        <dbReference type="Proteomes" id="UP000287798"/>
    </source>
</evidence>
<keyword evidence="1" id="KW-1133">Transmembrane helix</keyword>
<comment type="caution">
    <text evidence="2">The sequence shown here is derived from an EMBL/GenBank/DDBJ whole genome shotgun (WGS) entry which is preliminary data.</text>
</comment>
<dbReference type="Pfam" id="PF16811">
    <property type="entry name" value="TAtT"/>
    <property type="match status" value="1"/>
</dbReference>
<keyword evidence="1" id="KW-0812">Transmembrane</keyword>
<keyword evidence="1" id="KW-0472">Membrane</keyword>
<dbReference type="EMBL" id="QZMU01000002">
    <property type="protein sequence ID" value="RRQ20077.1"/>
    <property type="molecule type" value="Genomic_DNA"/>
</dbReference>
<feature type="transmembrane region" description="Helical" evidence="1">
    <location>
        <begin position="22"/>
        <end position="43"/>
    </location>
</feature>
<dbReference type="InterPro" id="IPR031823">
    <property type="entry name" value="TatT"/>
</dbReference>
<reference evidence="2 3" key="1">
    <citation type="journal article" date="2010" name="Int. J. Syst. Evol. Microbiol.">
        <title>Thiohalobacter thiocyanaticus gen. nov., sp. nov., a moderately halophilic, sulfur-oxidizing gammaproteobacterium from hypersaline lakes, that utilizes thiocyanate.</title>
        <authorList>
            <person name="Sorokin D.Y."/>
            <person name="Kovaleva O.L."/>
            <person name="Tourova T.P."/>
            <person name="Muyzer G."/>
        </authorList>
    </citation>
    <scope>NUCLEOTIDE SEQUENCE [LARGE SCALE GENOMIC DNA]</scope>
    <source>
        <strain evidence="2 3">Hrh1</strain>
    </source>
</reference>
<evidence type="ECO:0000313" key="2">
    <source>
        <dbReference type="EMBL" id="RRQ20077.1"/>
    </source>
</evidence>
<dbReference type="Proteomes" id="UP000287798">
    <property type="component" value="Unassembled WGS sequence"/>
</dbReference>
<name>A0A426QEB1_9GAMM</name>
<proteinExistence type="predicted"/>
<dbReference type="InterPro" id="IPR038537">
    <property type="entry name" value="TatT_sf"/>
</dbReference>
<gene>
    <name evidence="2" type="ORF">D6C00_15100</name>
</gene>
<organism evidence="2 3">
    <name type="scientific">Thiohalobacter thiocyanaticus</name>
    <dbReference type="NCBI Taxonomy" id="585455"/>
    <lineage>
        <taxon>Bacteria</taxon>
        <taxon>Pseudomonadati</taxon>
        <taxon>Pseudomonadota</taxon>
        <taxon>Gammaproteobacteria</taxon>
        <taxon>Thiohalobacterales</taxon>
        <taxon>Thiohalobacteraceae</taxon>
        <taxon>Thiohalobacter</taxon>
    </lineage>
</organism>
<protein>
    <submittedName>
        <fullName evidence="2">Uncharacterized protein</fullName>
    </submittedName>
</protein>
<keyword evidence="3" id="KW-1185">Reference proteome</keyword>
<sequence>MEATMGNPGSLSDLSGNRLRSLPALLALFVLMSGGCSMNQLVVRSSMGLMEESIRAMHRETDLELARAAMPANLKMLEGMIEADPGNARLRVHAAEGYYGYSFAFVEPDDPERAAGLYARCRDYGAAALARTGFDHDLTGTPLRELEQALQQTDSGQVPALFWTASCWAKHIDLNRDDPRSIARLGRAAALMQRVLELDPDYYHGGPHLFFGVYYGSRPPMLGGDPERSREHFEAARASSDDRLLLANVLQAEFLDRQLMDRDAFHERLTGVLDTAVADGPSQLAFINQVARERARWLLTHEDEWF</sequence>
<dbReference type="Gene3D" id="1.25.40.920">
    <property type="entry name" value="TRAP transporter T-component"/>
    <property type="match status" value="1"/>
</dbReference>